<reference evidence="2" key="1">
    <citation type="submission" date="2020-02" db="EMBL/GenBank/DDBJ databases">
        <authorList>
            <person name="Meier V. D."/>
        </authorList>
    </citation>
    <scope>NUCLEOTIDE SEQUENCE</scope>
    <source>
        <strain evidence="2">AVDCRST_MAG69</strain>
    </source>
</reference>
<evidence type="ECO:0000256" key="1">
    <source>
        <dbReference type="SAM" id="Phobius"/>
    </source>
</evidence>
<dbReference type="EMBL" id="CADCVP010000319">
    <property type="protein sequence ID" value="CAA9518204.1"/>
    <property type="molecule type" value="Genomic_DNA"/>
</dbReference>
<name>A0A6J4TAM0_9ACTN</name>
<proteinExistence type="predicted"/>
<feature type="non-terminal residue" evidence="2">
    <location>
        <position position="67"/>
    </location>
</feature>
<dbReference type="AlphaFoldDB" id="A0A6J4TAM0"/>
<keyword evidence="1" id="KW-0812">Transmembrane</keyword>
<organism evidence="2">
    <name type="scientific">uncultured Solirubrobacteraceae bacterium</name>
    <dbReference type="NCBI Taxonomy" id="1162706"/>
    <lineage>
        <taxon>Bacteria</taxon>
        <taxon>Bacillati</taxon>
        <taxon>Actinomycetota</taxon>
        <taxon>Thermoleophilia</taxon>
        <taxon>Solirubrobacterales</taxon>
        <taxon>Solirubrobacteraceae</taxon>
        <taxon>environmental samples</taxon>
    </lineage>
</organism>
<keyword evidence="1" id="KW-0472">Membrane</keyword>
<evidence type="ECO:0000313" key="2">
    <source>
        <dbReference type="EMBL" id="CAA9518204.1"/>
    </source>
</evidence>
<protein>
    <submittedName>
        <fullName evidence="2">Uncharacterized protein</fullName>
    </submittedName>
</protein>
<sequence length="67" mass="6731">MRVLRAALAGIHARRGRSALAALGVAAAAVVVGAAVTLGYGLSTGFERAAAEADLPSVLARFEADRP</sequence>
<feature type="transmembrane region" description="Helical" evidence="1">
    <location>
        <begin position="20"/>
        <end position="42"/>
    </location>
</feature>
<gene>
    <name evidence="2" type="ORF">AVDCRST_MAG69-2899</name>
</gene>
<accession>A0A6J4TAM0</accession>
<keyword evidence="1" id="KW-1133">Transmembrane helix</keyword>